<evidence type="ECO:0000256" key="2">
    <source>
        <dbReference type="ARBA" id="ARBA00013184"/>
    </source>
</evidence>
<keyword evidence="8" id="KW-0805">Transcription regulation</keyword>
<keyword evidence="5 12" id="KW-0863">Zinc-finger</keyword>
<dbReference type="InterPro" id="IPR003101">
    <property type="entry name" value="KIX_dom"/>
</dbReference>
<dbReference type="SMART" id="SM00551">
    <property type="entry name" value="ZnF_TAZ"/>
    <property type="match status" value="1"/>
</dbReference>
<feature type="compositionally biased region" description="Gly residues" evidence="13">
    <location>
        <begin position="64"/>
        <end position="86"/>
    </location>
</feature>
<comment type="catalytic activity">
    <reaction evidence="11">
        <text>L-lysyl-[protein] + acetyl-CoA = N(6)-acetyl-L-lysyl-[protein] + CoA + H(+)</text>
        <dbReference type="Rhea" id="RHEA:45948"/>
        <dbReference type="Rhea" id="RHEA-COMP:9752"/>
        <dbReference type="Rhea" id="RHEA-COMP:10731"/>
        <dbReference type="ChEBI" id="CHEBI:15378"/>
        <dbReference type="ChEBI" id="CHEBI:29969"/>
        <dbReference type="ChEBI" id="CHEBI:57287"/>
        <dbReference type="ChEBI" id="CHEBI:57288"/>
        <dbReference type="ChEBI" id="CHEBI:61930"/>
        <dbReference type="EC" id="2.3.1.48"/>
    </reaction>
</comment>
<evidence type="ECO:0000256" key="12">
    <source>
        <dbReference type="PROSITE-ProRule" id="PRU00203"/>
    </source>
</evidence>
<feature type="region of interest" description="Disordered" evidence="13">
    <location>
        <begin position="276"/>
        <end position="300"/>
    </location>
</feature>
<evidence type="ECO:0000256" key="9">
    <source>
        <dbReference type="ARBA" id="ARBA00023163"/>
    </source>
</evidence>
<sequence>MDPTDYVSVLEDDLPDLLITMSMLSFDNNGTLEMDTMPDVLNGNLTQNQILHQQQQQPCTSQQSGGGTAGGSGGGNTGSGSSGGGQHLSEERKKHIQQQLVLLLHAHKCNRRESLNPNREKCTVPYCKSMKNVLAHMVNCKQGRECSFQHCTSSRQILLHYKTCTHSDCIICFPFRQQQTSQGSNDSASNNAGTEERDWREMVTADQRKLLVNKFVLAIMPSPDPLTRADRRFSCLVDYAEKVERDYYEAAKSREEYHLLLAEKIYKINKNLEEKRMERQMQQQQQAGGGEPGQAGQNIVGIRGHYPGGTLLAKQQQLQRSQFPLQQQGNLFVGPPGPIPN</sequence>
<keyword evidence="9" id="KW-0804">Transcription</keyword>
<feature type="domain" description="KIX" evidence="15">
    <location>
        <begin position="194"/>
        <end position="273"/>
    </location>
</feature>
<feature type="zinc finger region" description="TAZ-type" evidence="12">
    <location>
        <begin position="89"/>
        <end position="175"/>
    </location>
</feature>
<feature type="region of interest" description="Disordered" evidence="13">
    <location>
        <begin position="180"/>
        <end position="200"/>
    </location>
</feature>
<dbReference type="PANTHER" id="PTHR13808:SF1">
    <property type="entry name" value="HISTONE ACETYLTRANSFERASE"/>
    <property type="match status" value="1"/>
</dbReference>
<dbReference type="Gene3D" id="1.20.1020.10">
    <property type="entry name" value="TAZ domain"/>
    <property type="match status" value="1"/>
</dbReference>
<dbReference type="GO" id="GO:0003713">
    <property type="term" value="F:transcription coactivator activity"/>
    <property type="evidence" value="ECO:0007669"/>
    <property type="project" value="TreeGrafter"/>
</dbReference>
<keyword evidence="4 12" id="KW-0479">Metal-binding</keyword>
<feature type="non-terminal residue" evidence="16">
    <location>
        <position position="341"/>
    </location>
</feature>
<dbReference type="PANTHER" id="PTHR13808">
    <property type="entry name" value="CBP/P300-RELATED"/>
    <property type="match status" value="1"/>
</dbReference>
<dbReference type="Gene3D" id="1.10.246.20">
    <property type="entry name" value="Coactivator CBP, KIX domain"/>
    <property type="match status" value="1"/>
</dbReference>
<evidence type="ECO:0000256" key="4">
    <source>
        <dbReference type="ARBA" id="ARBA00022723"/>
    </source>
</evidence>
<dbReference type="SUPFAM" id="SSF57933">
    <property type="entry name" value="TAZ domain"/>
    <property type="match status" value="1"/>
</dbReference>
<accession>A0A0A1XNC4</accession>
<comment type="subcellular location">
    <subcellularLocation>
        <location evidence="1">Nucleus</location>
    </subcellularLocation>
</comment>
<dbReference type="PROSITE" id="PS50134">
    <property type="entry name" value="ZF_TAZ"/>
    <property type="match status" value="1"/>
</dbReference>
<evidence type="ECO:0000256" key="5">
    <source>
        <dbReference type="ARBA" id="ARBA00022771"/>
    </source>
</evidence>
<dbReference type="GO" id="GO:0004402">
    <property type="term" value="F:histone acetyltransferase activity"/>
    <property type="evidence" value="ECO:0007669"/>
    <property type="project" value="InterPro"/>
</dbReference>
<proteinExistence type="predicted"/>
<dbReference type="PROSITE" id="PS50952">
    <property type="entry name" value="KIX"/>
    <property type="match status" value="1"/>
</dbReference>
<dbReference type="InterPro" id="IPR013178">
    <property type="entry name" value="Histone_AcTrfase_Rtt109/CBP"/>
</dbReference>
<dbReference type="GO" id="GO:0008270">
    <property type="term" value="F:zinc ion binding"/>
    <property type="evidence" value="ECO:0007669"/>
    <property type="project" value="UniProtKB-KW"/>
</dbReference>
<feature type="region of interest" description="Disordered" evidence="13">
    <location>
        <begin position="51"/>
        <end position="92"/>
    </location>
</feature>
<evidence type="ECO:0000256" key="3">
    <source>
        <dbReference type="ARBA" id="ARBA00022679"/>
    </source>
</evidence>
<dbReference type="Pfam" id="PF02172">
    <property type="entry name" value="KIX"/>
    <property type="match status" value="1"/>
</dbReference>
<evidence type="ECO:0000259" key="14">
    <source>
        <dbReference type="PROSITE" id="PS50134"/>
    </source>
</evidence>
<dbReference type="InterPro" id="IPR000197">
    <property type="entry name" value="Znf_TAZ"/>
</dbReference>
<reference evidence="16" key="1">
    <citation type="submission" date="2014-11" db="EMBL/GenBank/DDBJ databases">
        <authorList>
            <person name="Geib S."/>
        </authorList>
    </citation>
    <scope>NUCLEOTIDE SEQUENCE</scope>
</reference>
<dbReference type="InterPro" id="IPR035898">
    <property type="entry name" value="TAZ_dom_sf"/>
</dbReference>
<protein>
    <recommendedName>
        <fullName evidence="2">histone acetyltransferase</fullName>
        <ecNumber evidence="2">2.3.1.48</ecNumber>
    </recommendedName>
</protein>
<dbReference type="GO" id="GO:0031490">
    <property type="term" value="F:chromatin DNA binding"/>
    <property type="evidence" value="ECO:0007669"/>
    <property type="project" value="TreeGrafter"/>
</dbReference>
<evidence type="ECO:0000256" key="1">
    <source>
        <dbReference type="ARBA" id="ARBA00004123"/>
    </source>
</evidence>
<feature type="domain" description="TAZ-type" evidence="14">
    <location>
        <begin position="89"/>
        <end position="175"/>
    </location>
</feature>
<dbReference type="GO" id="GO:0000123">
    <property type="term" value="C:histone acetyltransferase complex"/>
    <property type="evidence" value="ECO:0007669"/>
    <property type="project" value="TreeGrafter"/>
</dbReference>
<gene>
    <name evidence="16" type="primary">Crebbp_2</name>
    <name evidence="16" type="ORF">g.33095</name>
</gene>
<dbReference type="EC" id="2.3.1.48" evidence="2"/>
<feature type="compositionally biased region" description="Polar residues" evidence="13">
    <location>
        <begin position="180"/>
        <end position="193"/>
    </location>
</feature>
<keyword evidence="6 12" id="KW-0862">Zinc</keyword>
<evidence type="ECO:0000256" key="13">
    <source>
        <dbReference type="SAM" id="MobiDB-lite"/>
    </source>
</evidence>
<evidence type="ECO:0000256" key="11">
    <source>
        <dbReference type="ARBA" id="ARBA00048017"/>
    </source>
</evidence>
<evidence type="ECO:0000256" key="7">
    <source>
        <dbReference type="ARBA" id="ARBA00022853"/>
    </source>
</evidence>
<organism evidence="16">
    <name type="scientific">Zeugodacus cucurbitae</name>
    <name type="common">Melon fruit fly</name>
    <name type="synonym">Bactrocera cucurbitae</name>
    <dbReference type="NCBI Taxonomy" id="28588"/>
    <lineage>
        <taxon>Eukaryota</taxon>
        <taxon>Metazoa</taxon>
        <taxon>Ecdysozoa</taxon>
        <taxon>Arthropoda</taxon>
        <taxon>Hexapoda</taxon>
        <taxon>Insecta</taxon>
        <taxon>Pterygota</taxon>
        <taxon>Neoptera</taxon>
        <taxon>Endopterygota</taxon>
        <taxon>Diptera</taxon>
        <taxon>Brachycera</taxon>
        <taxon>Muscomorpha</taxon>
        <taxon>Tephritoidea</taxon>
        <taxon>Tephritidae</taxon>
        <taxon>Zeugodacus</taxon>
        <taxon>Zeugodacus</taxon>
    </lineage>
</organism>
<dbReference type="EMBL" id="GBXI01001503">
    <property type="protein sequence ID" value="JAD12789.1"/>
    <property type="molecule type" value="Transcribed_RNA"/>
</dbReference>
<evidence type="ECO:0000256" key="6">
    <source>
        <dbReference type="ARBA" id="ARBA00022833"/>
    </source>
</evidence>
<dbReference type="InterPro" id="IPR036529">
    <property type="entry name" value="KIX_dom_sf"/>
</dbReference>
<dbReference type="GO" id="GO:0045944">
    <property type="term" value="P:positive regulation of transcription by RNA polymerase II"/>
    <property type="evidence" value="ECO:0007669"/>
    <property type="project" value="TreeGrafter"/>
</dbReference>
<reference evidence="16" key="2">
    <citation type="journal article" date="2015" name="Gigascience">
        <title>Reconstructing a comprehensive transcriptome assembly of a white-pupal translocated strain of the pest fruit fly Bactrocera cucurbitae.</title>
        <authorList>
            <person name="Sim S.B."/>
            <person name="Calla B."/>
            <person name="Hall B."/>
            <person name="DeRego T."/>
            <person name="Geib S.M."/>
        </authorList>
    </citation>
    <scope>NUCLEOTIDE SEQUENCE</scope>
</reference>
<name>A0A0A1XNC4_ZEUCU</name>
<evidence type="ECO:0000259" key="15">
    <source>
        <dbReference type="PROSITE" id="PS50952"/>
    </source>
</evidence>
<dbReference type="Pfam" id="PF02135">
    <property type="entry name" value="zf-TAZ"/>
    <property type="match status" value="1"/>
</dbReference>
<evidence type="ECO:0000313" key="16">
    <source>
        <dbReference type="EMBL" id="JAD12789.1"/>
    </source>
</evidence>
<dbReference type="SUPFAM" id="SSF47040">
    <property type="entry name" value="Kix domain of CBP (creb binding protein)"/>
    <property type="match status" value="1"/>
</dbReference>
<keyword evidence="10" id="KW-0539">Nucleus</keyword>
<feature type="compositionally biased region" description="Low complexity" evidence="13">
    <location>
        <begin position="51"/>
        <end position="63"/>
    </location>
</feature>
<dbReference type="GO" id="GO:0005667">
    <property type="term" value="C:transcription regulator complex"/>
    <property type="evidence" value="ECO:0007669"/>
    <property type="project" value="TreeGrafter"/>
</dbReference>
<evidence type="ECO:0000256" key="10">
    <source>
        <dbReference type="ARBA" id="ARBA00023242"/>
    </source>
</evidence>
<dbReference type="GO" id="GO:0005634">
    <property type="term" value="C:nucleus"/>
    <property type="evidence" value="ECO:0007669"/>
    <property type="project" value="UniProtKB-SubCell"/>
</dbReference>
<keyword evidence="3" id="KW-0808">Transferase</keyword>
<evidence type="ECO:0000256" key="8">
    <source>
        <dbReference type="ARBA" id="ARBA00023015"/>
    </source>
</evidence>
<dbReference type="AlphaFoldDB" id="A0A0A1XNC4"/>
<keyword evidence="7" id="KW-0156">Chromatin regulator</keyword>